<evidence type="ECO:0000313" key="4">
    <source>
        <dbReference type="EMBL" id="GJJ08183.1"/>
    </source>
</evidence>
<proteinExistence type="predicted"/>
<feature type="transmembrane region" description="Helical" evidence="2">
    <location>
        <begin position="34"/>
        <end position="58"/>
    </location>
</feature>
<keyword evidence="2" id="KW-0472">Membrane</keyword>
<protein>
    <recommendedName>
        <fullName evidence="3">DUF6534 domain-containing protein</fullName>
    </recommendedName>
</protein>
<keyword evidence="2" id="KW-0812">Transmembrane</keyword>
<evidence type="ECO:0000256" key="2">
    <source>
        <dbReference type="SAM" id="Phobius"/>
    </source>
</evidence>
<feature type="transmembrane region" description="Helical" evidence="2">
    <location>
        <begin position="153"/>
        <end position="174"/>
    </location>
</feature>
<accession>A0AAV5A4Q6</accession>
<evidence type="ECO:0000256" key="1">
    <source>
        <dbReference type="SAM" id="MobiDB-lite"/>
    </source>
</evidence>
<feature type="region of interest" description="Disordered" evidence="1">
    <location>
        <begin position="224"/>
        <end position="250"/>
    </location>
</feature>
<keyword evidence="2" id="KW-1133">Transmembrane helix</keyword>
<feature type="transmembrane region" description="Helical" evidence="2">
    <location>
        <begin position="186"/>
        <end position="203"/>
    </location>
</feature>
<feature type="transmembrane region" description="Helical" evidence="2">
    <location>
        <begin position="70"/>
        <end position="92"/>
    </location>
</feature>
<feature type="domain" description="DUF6534" evidence="3">
    <location>
        <begin position="120"/>
        <end position="208"/>
    </location>
</feature>
<organism evidence="4 5">
    <name type="scientific">Clathrus columnatus</name>
    <dbReference type="NCBI Taxonomy" id="1419009"/>
    <lineage>
        <taxon>Eukaryota</taxon>
        <taxon>Fungi</taxon>
        <taxon>Dikarya</taxon>
        <taxon>Basidiomycota</taxon>
        <taxon>Agaricomycotina</taxon>
        <taxon>Agaricomycetes</taxon>
        <taxon>Phallomycetidae</taxon>
        <taxon>Phallales</taxon>
        <taxon>Clathraceae</taxon>
        <taxon>Clathrus</taxon>
    </lineage>
</organism>
<name>A0AAV5A4Q6_9AGAM</name>
<dbReference type="EMBL" id="BPWL01000003">
    <property type="protein sequence ID" value="GJJ08183.1"/>
    <property type="molecule type" value="Genomic_DNA"/>
</dbReference>
<sequence>MNATSAQAQAQAQAEAALVQTILQSLGQTMGATLVIILTLLDTFALVATMHSIWFNLIQNFANPVAVFTVDWGVASSVITTAVIGFVVQSFYAYRAYILSGRKIWIPAIISLTTSSLVCSIVSDLAITISVTRYLLKGKQKEFRRTEVLIRKLVLYTINTGVITTVCTVIALILSEVRTNNLYDLIFYYMLSKCYVNSMLAFLNARESLRKGSNVVSFRLGDTSTSGPKFRGMSDSEALSESGGKASSDIRGASATVVHDSKVNLPTGYTGITVNTVTTHDHDPPYME</sequence>
<dbReference type="Pfam" id="PF20152">
    <property type="entry name" value="DUF6534"/>
    <property type="match status" value="1"/>
</dbReference>
<dbReference type="PANTHER" id="PTHR40465:SF1">
    <property type="entry name" value="DUF6534 DOMAIN-CONTAINING PROTEIN"/>
    <property type="match status" value="1"/>
</dbReference>
<dbReference type="InterPro" id="IPR045339">
    <property type="entry name" value="DUF6534"/>
</dbReference>
<evidence type="ECO:0000313" key="5">
    <source>
        <dbReference type="Proteomes" id="UP001050691"/>
    </source>
</evidence>
<gene>
    <name evidence="4" type="ORF">Clacol_002391</name>
</gene>
<dbReference type="AlphaFoldDB" id="A0AAV5A4Q6"/>
<comment type="caution">
    <text evidence="4">The sequence shown here is derived from an EMBL/GenBank/DDBJ whole genome shotgun (WGS) entry which is preliminary data.</text>
</comment>
<dbReference type="PANTHER" id="PTHR40465">
    <property type="entry name" value="CHROMOSOME 1, WHOLE GENOME SHOTGUN SEQUENCE"/>
    <property type="match status" value="1"/>
</dbReference>
<reference evidence="4" key="1">
    <citation type="submission" date="2021-10" db="EMBL/GenBank/DDBJ databases">
        <title>De novo Genome Assembly of Clathrus columnatus (Basidiomycota, Fungi) Using Illumina and Nanopore Sequence Data.</title>
        <authorList>
            <person name="Ogiso-Tanaka E."/>
            <person name="Itagaki H."/>
            <person name="Hosoya T."/>
            <person name="Hosaka K."/>
        </authorList>
    </citation>
    <scope>NUCLEOTIDE SEQUENCE</scope>
    <source>
        <strain evidence="4">MO-923</strain>
    </source>
</reference>
<keyword evidence="5" id="KW-1185">Reference proteome</keyword>
<evidence type="ECO:0000259" key="3">
    <source>
        <dbReference type="Pfam" id="PF20152"/>
    </source>
</evidence>
<dbReference type="Proteomes" id="UP001050691">
    <property type="component" value="Unassembled WGS sequence"/>
</dbReference>